<dbReference type="Proteomes" id="UP001497512">
    <property type="component" value="Chromosome 15"/>
</dbReference>
<reference evidence="12" key="1">
    <citation type="submission" date="2024-02" db="EMBL/GenBank/DDBJ databases">
        <authorList>
            <consortium name="ELIXIR-Norway"/>
            <consortium name="Elixir Norway"/>
        </authorList>
    </citation>
    <scope>NUCLEOTIDE SEQUENCE</scope>
</reference>
<evidence type="ECO:0000256" key="9">
    <source>
        <dbReference type="SAM" id="MobiDB-lite"/>
    </source>
</evidence>
<evidence type="ECO:0000256" key="7">
    <source>
        <dbReference type="ARBA" id="ARBA00023136"/>
    </source>
</evidence>
<dbReference type="CDD" id="cd16461">
    <property type="entry name" value="RING-H2_EL5-like"/>
    <property type="match status" value="1"/>
</dbReference>
<protein>
    <recommendedName>
        <fullName evidence="11">RING-type domain-containing protein</fullName>
    </recommendedName>
</protein>
<feature type="non-terminal residue" evidence="12">
    <location>
        <position position="1"/>
    </location>
</feature>
<keyword evidence="6 10" id="KW-1133">Transmembrane helix</keyword>
<gene>
    <name evidence="12" type="ORF">CSSPTR1EN2_LOCUS7979</name>
</gene>
<sequence length="286" mass="31306">MAPLGSPSPLGIITQPDNGGESLLIGTPMLSSSFRPSIVVIVGVLTTIFSLTFFLLLYVKRCKQFILVGEGGEIPQEPSETPPFPRTYSSIDRLLIEAFPMLSFASHPLSNSGVDRLLVEALPMFTFASLQGIKEGLECAVCLCQFEENDILRLLPKCQHAFHVDCVDLWLASHSTCPLCRHCVSQEDLILVEKSVAKKLSPHTPRDATTMASMGATMGLEPSRRSTSQLPGITDRPPLPPRVKPKYDFEGKDAQFFNRAFSLGRMGSLDLDERLHMGSGQTSLSV</sequence>
<keyword evidence="4 8" id="KW-0863">Zinc-finger</keyword>
<dbReference type="InterPro" id="IPR001841">
    <property type="entry name" value="Znf_RING"/>
</dbReference>
<feature type="domain" description="RING-type" evidence="11">
    <location>
        <begin position="139"/>
        <end position="181"/>
    </location>
</feature>
<evidence type="ECO:0000313" key="12">
    <source>
        <dbReference type="EMBL" id="CAK9205699.1"/>
    </source>
</evidence>
<keyword evidence="13" id="KW-1185">Reference proteome</keyword>
<evidence type="ECO:0000256" key="5">
    <source>
        <dbReference type="ARBA" id="ARBA00022833"/>
    </source>
</evidence>
<feature type="transmembrane region" description="Helical" evidence="10">
    <location>
        <begin position="38"/>
        <end position="59"/>
    </location>
</feature>
<evidence type="ECO:0000256" key="1">
    <source>
        <dbReference type="ARBA" id="ARBA00004370"/>
    </source>
</evidence>
<keyword evidence="7 10" id="KW-0472">Membrane</keyword>
<evidence type="ECO:0000256" key="10">
    <source>
        <dbReference type="SAM" id="Phobius"/>
    </source>
</evidence>
<dbReference type="InterPro" id="IPR013083">
    <property type="entry name" value="Znf_RING/FYVE/PHD"/>
</dbReference>
<dbReference type="SUPFAM" id="SSF57850">
    <property type="entry name" value="RING/U-box"/>
    <property type="match status" value="1"/>
</dbReference>
<dbReference type="EMBL" id="OZ019907">
    <property type="protein sequence ID" value="CAK9205699.1"/>
    <property type="molecule type" value="Genomic_DNA"/>
</dbReference>
<dbReference type="Gene3D" id="3.30.40.10">
    <property type="entry name" value="Zinc/RING finger domain, C3HC4 (zinc finger)"/>
    <property type="match status" value="1"/>
</dbReference>
<name>A0ABP0TVL8_9BRYO</name>
<dbReference type="PANTHER" id="PTHR46539">
    <property type="entry name" value="E3 UBIQUITIN-PROTEIN LIGASE ATL42"/>
    <property type="match status" value="1"/>
</dbReference>
<comment type="subcellular location">
    <subcellularLocation>
        <location evidence="1">Membrane</location>
    </subcellularLocation>
</comment>
<dbReference type="SMART" id="SM00184">
    <property type="entry name" value="RING"/>
    <property type="match status" value="1"/>
</dbReference>
<evidence type="ECO:0000313" key="13">
    <source>
        <dbReference type="Proteomes" id="UP001497512"/>
    </source>
</evidence>
<feature type="region of interest" description="Disordered" evidence="9">
    <location>
        <begin position="219"/>
        <end position="242"/>
    </location>
</feature>
<keyword evidence="2 10" id="KW-0812">Transmembrane</keyword>
<evidence type="ECO:0000256" key="4">
    <source>
        <dbReference type="ARBA" id="ARBA00022771"/>
    </source>
</evidence>
<keyword evidence="5" id="KW-0862">Zinc</keyword>
<evidence type="ECO:0000256" key="3">
    <source>
        <dbReference type="ARBA" id="ARBA00022723"/>
    </source>
</evidence>
<dbReference type="Pfam" id="PF13639">
    <property type="entry name" value="zf-RING_2"/>
    <property type="match status" value="1"/>
</dbReference>
<evidence type="ECO:0000256" key="8">
    <source>
        <dbReference type="PROSITE-ProRule" id="PRU00175"/>
    </source>
</evidence>
<accession>A0ABP0TVL8</accession>
<evidence type="ECO:0000256" key="6">
    <source>
        <dbReference type="ARBA" id="ARBA00022989"/>
    </source>
</evidence>
<keyword evidence="3" id="KW-0479">Metal-binding</keyword>
<dbReference type="PANTHER" id="PTHR46539:SF1">
    <property type="entry name" value="E3 UBIQUITIN-PROTEIN LIGASE ATL42"/>
    <property type="match status" value="1"/>
</dbReference>
<proteinExistence type="predicted"/>
<evidence type="ECO:0000256" key="2">
    <source>
        <dbReference type="ARBA" id="ARBA00022692"/>
    </source>
</evidence>
<organism evidence="12 13">
    <name type="scientific">Sphagnum troendelagicum</name>
    <dbReference type="NCBI Taxonomy" id="128251"/>
    <lineage>
        <taxon>Eukaryota</taxon>
        <taxon>Viridiplantae</taxon>
        <taxon>Streptophyta</taxon>
        <taxon>Embryophyta</taxon>
        <taxon>Bryophyta</taxon>
        <taxon>Sphagnophytina</taxon>
        <taxon>Sphagnopsida</taxon>
        <taxon>Sphagnales</taxon>
        <taxon>Sphagnaceae</taxon>
        <taxon>Sphagnum</taxon>
    </lineage>
</organism>
<evidence type="ECO:0000259" key="11">
    <source>
        <dbReference type="PROSITE" id="PS50089"/>
    </source>
</evidence>
<dbReference type="PROSITE" id="PS50089">
    <property type="entry name" value="ZF_RING_2"/>
    <property type="match status" value="1"/>
</dbReference>